<keyword evidence="3" id="KW-0175">Coiled coil</keyword>
<dbReference type="FunFam" id="1.10.1580.10:FF:000002">
    <property type="entry name" value="Guanine nucleotide-binding protein-like 3 (nucleolar)-like"/>
    <property type="match status" value="1"/>
</dbReference>
<dbReference type="EMBL" id="GG662464">
    <property type="protein sequence ID" value="EAS03926.1"/>
    <property type="molecule type" value="Genomic_DNA"/>
</dbReference>
<protein>
    <submittedName>
        <fullName evidence="8">Elongation factor Tu GTP-binding domain protein</fullName>
    </submittedName>
</protein>
<feature type="region of interest" description="Disordered" evidence="6">
    <location>
        <begin position="1"/>
        <end position="23"/>
    </location>
</feature>
<evidence type="ECO:0000256" key="1">
    <source>
        <dbReference type="ARBA" id="ARBA00004604"/>
    </source>
</evidence>
<dbReference type="GO" id="GO:0003746">
    <property type="term" value="F:translation elongation factor activity"/>
    <property type="evidence" value="ECO:0007669"/>
    <property type="project" value="UniProtKB-KW"/>
</dbReference>
<keyword evidence="8" id="KW-0251">Elongation factor</keyword>
<accession>I7M3R0</accession>
<dbReference type="Pfam" id="PF01926">
    <property type="entry name" value="MMR_HSR1"/>
    <property type="match status" value="1"/>
</dbReference>
<evidence type="ECO:0000256" key="4">
    <source>
        <dbReference type="ARBA" id="ARBA00023134"/>
    </source>
</evidence>
<dbReference type="FunFam" id="3.40.50.300:FF:000571">
    <property type="entry name" value="Guanine nucleotide-binding protein-like NSN1"/>
    <property type="match status" value="1"/>
</dbReference>
<sequence>MGKHANKPKHGNSKRQTCAQKHKIEKKIKDHNKKMKKEAKKLKALGIIKKKSTQNVDLPNLFPYKKNILDQLERKKKEKELEKLQNKQKNEDIDIETVQNKALIYEEQELKNLAKENQNEYDGVHLNEANVIVKEGKKYYKEMKKVLEASDILLEVLDARDPESCRCRKVEAEALSMKGNKKIILVLNKIDLVPAGNAEAWLKVLRREYATVLFKGNTQNQSSNLSGNSIFKKSITEREDLTNELMSSSKSVGADKLLELIKNYSKNEGTKTAVTVGVIGYPNVGKSSLINSLKRSKACGVSSTAGFTKTLQEVSIDSKVKIIDCPGVIFDDESSKNSTLLRNIVKPDQIEDPIVPVEEILKKVSKNDLLLLYKIADFKNTTEFLCNLALAKGKIKKGGAPNLDMAARMVIQDWNAGKIKYFTVPPVYNDVESSAINNNNLQSINEMDQE</sequence>
<proteinExistence type="predicted"/>
<dbReference type="Pfam" id="PF08701">
    <property type="entry name" value="GN3L_Grn1"/>
    <property type="match status" value="1"/>
</dbReference>
<comment type="subcellular location">
    <subcellularLocation>
        <location evidence="1">Nucleus</location>
        <location evidence="1">Nucleolus</location>
    </subcellularLocation>
</comment>
<dbReference type="InParanoid" id="I7M3R0"/>
<dbReference type="PANTHER" id="PTHR11089:SF30">
    <property type="entry name" value="GUANINE NUCLEOTIDE-BINDING PROTEIN-LIKE 3 HOMOLOG"/>
    <property type="match status" value="1"/>
</dbReference>
<dbReference type="InterPro" id="IPR027417">
    <property type="entry name" value="P-loop_NTPase"/>
</dbReference>
<dbReference type="CDD" id="cd04178">
    <property type="entry name" value="Nucleostemin_like"/>
    <property type="match status" value="1"/>
</dbReference>
<keyword evidence="8" id="KW-0648">Protein biosynthesis</keyword>
<dbReference type="GO" id="GO:0005730">
    <property type="term" value="C:nucleolus"/>
    <property type="evidence" value="ECO:0007669"/>
    <property type="project" value="UniProtKB-SubCell"/>
</dbReference>
<dbReference type="STRING" id="312017.I7M3R0"/>
<dbReference type="PANTHER" id="PTHR11089">
    <property type="entry name" value="GTP-BINDING PROTEIN-RELATED"/>
    <property type="match status" value="1"/>
</dbReference>
<name>I7M3R0_TETTS</name>
<dbReference type="RefSeq" id="XP_001024171.1">
    <property type="nucleotide sequence ID" value="XM_001024171.3"/>
</dbReference>
<evidence type="ECO:0000259" key="7">
    <source>
        <dbReference type="PROSITE" id="PS51721"/>
    </source>
</evidence>
<gene>
    <name evidence="8" type="ORF">TTHERM_00455650</name>
</gene>
<dbReference type="GO" id="GO:0050793">
    <property type="term" value="P:regulation of developmental process"/>
    <property type="evidence" value="ECO:0007669"/>
    <property type="project" value="UniProtKB-ARBA"/>
</dbReference>
<evidence type="ECO:0000313" key="9">
    <source>
        <dbReference type="Proteomes" id="UP000009168"/>
    </source>
</evidence>
<evidence type="ECO:0000313" key="8">
    <source>
        <dbReference type="EMBL" id="EAS03926.1"/>
    </source>
</evidence>
<dbReference type="InterPro" id="IPR023179">
    <property type="entry name" value="GTP-bd_ortho_bundle_sf"/>
</dbReference>
<dbReference type="InterPro" id="IPR006073">
    <property type="entry name" value="GTP-bd"/>
</dbReference>
<keyword evidence="5" id="KW-0539">Nucleus</keyword>
<dbReference type="HOGENOM" id="CLU_011106_5_4_1"/>
<keyword evidence="2" id="KW-0547">Nucleotide-binding</keyword>
<evidence type="ECO:0000256" key="6">
    <source>
        <dbReference type="SAM" id="MobiDB-lite"/>
    </source>
</evidence>
<reference evidence="9" key="1">
    <citation type="journal article" date="2006" name="PLoS Biol.">
        <title>Macronuclear genome sequence of the ciliate Tetrahymena thermophila, a model eukaryote.</title>
        <authorList>
            <person name="Eisen J.A."/>
            <person name="Coyne R.S."/>
            <person name="Wu M."/>
            <person name="Wu D."/>
            <person name="Thiagarajan M."/>
            <person name="Wortman J.R."/>
            <person name="Badger J.H."/>
            <person name="Ren Q."/>
            <person name="Amedeo P."/>
            <person name="Jones K.M."/>
            <person name="Tallon L.J."/>
            <person name="Delcher A.L."/>
            <person name="Salzberg S.L."/>
            <person name="Silva J.C."/>
            <person name="Haas B.J."/>
            <person name="Majoros W.H."/>
            <person name="Farzad M."/>
            <person name="Carlton J.M."/>
            <person name="Smith R.K. Jr."/>
            <person name="Garg J."/>
            <person name="Pearlman R.E."/>
            <person name="Karrer K.M."/>
            <person name="Sun L."/>
            <person name="Manning G."/>
            <person name="Elde N.C."/>
            <person name="Turkewitz A.P."/>
            <person name="Asai D.J."/>
            <person name="Wilkes D.E."/>
            <person name="Wang Y."/>
            <person name="Cai H."/>
            <person name="Collins K."/>
            <person name="Stewart B.A."/>
            <person name="Lee S.R."/>
            <person name="Wilamowska K."/>
            <person name="Weinberg Z."/>
            <person name="Ruzzo W.L."/>
            <person name="Wloga D."/>
            <person name="Gaertig J."/>
            <person name="Frankel J."/>
            <person name="Tsao C.-C."/>
            <person name="Gorovsky M.A."/>
            <person name="Keeling P.J."/>
            <person name="Waller R.F."/>
            <person name="Patron N.J."/>
            <person name="Cherry J.M."/>
            <person name="Stover N.A."/>
            <person name="Krieger C.J."/>
            <person name="del Toro C."/>
            <person name="Ryder H.F."/>
            <person name="Williamson S.C."/>
            <person name="Barbeau R.A."/>
            <person name="Hamilton E.P."/>
            <person name="Orias E."/>
        </authorList>
    </citation>
    <scope>NUCLEOTIDE SEQUENCE [LARGE SCALE GENOMIC DNA]</scope>
    <source>
        <strain evidence="9">SB210</strain>
    </source>
</reference>
<keyword evidence="4" id="KW-0342">GTP-binding</keyword>
<dbReference type="KEGG" id="tet:TTHERM_00455650"/>
<organism evidence="8 9">
    <name type="scientific">Tetrahymena thermophila (strain SB210)</name>
    <dbReference type="NCBI Taxonomy" id="312017"/>
    <lineage>
        <taxon>Eukaryota</taxon>
        <taxon>Sar</taxon>
        <taxon>Alveolata</taxon>
        <taxon>Ciliophora</taxon>
        <taxon>Intramacronucleata</taxon>
        <taxon>Oligohymenophorea</taxon>
        <taxon>Hymenostomatida</taxon>
        <taxon>Tetrahymenina</taxon>
        <taxon>Tetrahymenidae</taxon>
        <taxon>Tetrahymena</taxon>
    </lineage>
</organism>
<dbReference type="Gene3D" id="3.40.50.300">
    <property type="entry name" value="P-loop containing nucleotide triphosphate hydrolases"/>
    <property type="match status" value="1"/>
</dbReference>
<feature type="compositionally biased region" description="Basic residues" evidence="6">
    <location>
        <begin position="1"/>
        <end position="13"/>
    </location>
</feature>
<evidence type="ECO:0000256" key="3">
    <source>
        <dbReference type="ARBA" id="ARBA00023054"/>
    </source>
</evidence>
<dbReference type="PRINTS" id="PR00326">
    <property type="entry name" value="GTP1OBG"/>
</dbReference>
<dbReference type="InterPro" id="IPR050755">
    <property type="entry name" value="TRAFAC_YlqF/YawG_RiboMat"/>
</dbReference>
<keyword evidence="9" id="KW-1185">Reference proteome</keyword>
<dbReference type="Proteomes" id="UP000009168">
    <property type="component" value="Unassembled WGS sequence"/>
</dbReference>
<dbReference type="SUPFAM" id="SSF52540">
    <property type="entry name" value="P-loop containing nucleoside triphosphate hydrolases"/>
    <property type="match status" value="1"/>
</dbReference>
<evidence type="ECO:0000256" key="5">
    <source>
        <dbReference type="ARBA" id="ARBA00023242"/>
    </source>
</evidence>
<dbReference type="GO" id="GO:0005525">
    <property type="term" value="F:GTP binding"/>
    <property type="evidence" value="ECO:0007669"/>
    <property type="project" value="UniProtKB-KW"/>
</dbReference>
<dbReference type="OrthoDB" id="10266128at2759"/>
<dbReference type="eggNOG" id="KOG2484">
    <property type="taxonomic scope" value="Eukaryota"/>
</dbReference>
<evidence type="ECO:0000256" key="2">
    <source>
        <dbReference type="ARBA" id="ARBA00022741"/>
    </source>
</evidence>
<dbReference type="PROSITE" id="PS51721">
    <property type="entry name" value="G_CP"/>
    <property type="match status" value="1"/>
</dbReference>
<dbReference type="InterPro" id="IPR014813">
    <property type="entry name" value="Gnl3_N_dom"/>
</dbReference>
<dbReference type="AlphaFoldDB" id="I7M3R0"/>
<dbReference type="GO" id="GO:0051239">
    <property type="term" value="P:regulation of multicellular organismal process"/>
    <property type="evidence" value="ECO:0007669"/>
    <property type="project" value="UniProtKB-ARBA"/>
</dbReference>
<dbReference type="Gene3D" id="1.10.1580.10">
    <property type="match status" value="1"/>
</dbReference>
<dbReference type="OMA" id="FKLDGLW"/>
<dbReference type="InterPro" id="IPR030378">
    <property type="entry name" value="G_CP_dom"/>
</dbReference>
<feature type="domain" description="CP-type G" evidence="7">
    <location>
        <begin position="140"/>
        <end position="331"/>
    </location>
</feature>
<dbReference type="GeneID" id="7828790"/>